<feature type="transmembrane region" description="Helical" evidence="2">
    <location>
        <begin position="226"/>
        <end position="247"/>
    </location>
</feature>
<feature type="compositionally biased region" description="Polar residues" evidence="1">
    <location>
        <begin position="254"/>
        <end position="293"/>
    </location>
</feature>
<keyword evidence="4" id="KW-1185">Reference proteome</keyword>
<evidence type="ECO:0000313" key="3">
    <source>
        <dbReference type="EMBL" id="MFL0198741.1"/>
    </source>
</evidence>
<keyword evidence="2" id="KW-0472">Membrane</keyword>
<evidence type="ECO:0000313" key="4">
    <source>
        <dbReference type="Proteomes" id="UP001623660"/>
    </source>
</evidence>
<evidence type="ECO:0000256" key="1">
    <source>
        <dbReference type="SAM" id="MobiDB-lite"/>
    </source>
</evidence>
<proteinExistence type="predicted"/>
<feature type="compositionally biased region" description="Low complexity" evidence="1">
    <location>
        <begin position="308"/>
        <end position="339"/>
    </location>
</feature>
<organism evidence="3 4">
    <name type="scientific">Candidatus Clostridium eludens</name>
    <dbReference type="NCBI Taxonomy" id="3381663"/>
    <lineage>
        <taxon>Bacteria</taxon>
        <taxon>Bacillati</taxon>
        <taxon>Bacillota</taxon>
        <taxon>Clostridia</taxon>
        <taxon>Eubacteriales</taxon>
        <taxon>Clostridiaceae</taxon>
        <taxon>Clostridium</taxon>
    </lineage>
</organism>
<feature type="compositionally biased region" description="Polar residues" evidence="1">
    <location>
        <begin position="340"/>
        <end position="352"/>
    </location>
</feature>
<feature type="region of interest" description="Disordered" evidence="1">
    <location>
        <begin position="251"/>
        <end position="433"/>
    </location>
</feature>
<gene>
    <name evidence="3" type="ORF">ACJDU8_24765</name>
</gene>
<reference evidence="3 4" key="1">
    <citation type="submission" date="2024-11" db="EMBL/GenBank/DDBJ databases">
        <authorList>
            <person name="Heng Y.C."/>
            <person name="Lim A.C.H."/>
            <person name="Lee J.K.Y."/>
            <person name="Kittelmann S."/>
        </authorList>
    </citation>
    <scope>NUCLEOTIDE SEQUENCE [LARGE SCALE GENOMIC DNA]</scope>
    <source>
        <strain evidence="3 4">WILCCON 0269</strain>
    </source>
</reference>
<dbReference type="Proteomes" id="UP001623660">
    <property type="component" value="Unassembled WGS sequence"/>
</dbReference>
<sequence>MMNAIKTAIITIIVSFISGLLFDYYKNLAPRILYNIGHGVPKKLNNKKIWTYVVTVGNISNKTIHELTVNVQSARSSIRVADEKITKGLKFDSSIRDNILDVQIPFLSKGDKFTATLYVENQYGLKDKPSIIVRSPENFKKASSAEQNGILSSLLNIPKSINEAISSVVKKPEATSGKLDDFTAVHNNQGDFTAVMYKKSDIERKLNGENSKVSREHNISTSDKKVIVFITSVLLFITAGVVTNYYFKSKDMKTPNTATNNQKQPTNTAGSSDSTSQNTDENTPSGKSTGDTDINTSISRSSRHSHSRTSTNSATDDTGSNTSSNGASSTTHSNTSSNGMAGNTNATGATDKSTGNGDSNTQTTQTNQTSQATGNASKSTSSAQTTGSSSTSTSTSIPTKNSGSSTPAAGSSGNSGNSGSNTPATQTTGSTGK</sequence>
<name>A0ABW8SV33_9CLOT</name>
<accession>A0ABW8SV33</accession>
<evidence type="ECO:0000256" key="2">
    <source>
        <dbReference type="SAM" id="Phobius"/>
    </source>
</evidence>
<evidence type="ECO:0008006" key="5">
    <source>
        <dbReference type="Google" id="ProtNLM"/>
    </source>
</evidence>
<dbReference type="RefSeq" id="WP_406794855.1">
    <property type="nucleotide sequence ID" value="NZ_JBJHZX010000086.1"/>
</dbReference>
<keyword evidence="2" id="KW-0812">Transmembrane</keyword>
<keyword evidence="2" id="KW-1133">Transmembrane helix</keyword>
<feature type="compositionally biased region" description="Low complexity" evidence="1">
    <location>
        <begin position="353"/>
        <end position="425"/>
    </location>
</feature>
<protein>
    <recommendedName>
        <fullName evidence="5">CARDB domain-containing protein</fullName>
    </recommendedName>
</protein>
<feature type="transmembrane region" description="Helical" evidence="2">
    <location>
        <begin position="7"/>
        <end position="25"/>
    </location>
</feature>
<dbReference type="EMBL" id="JBJHZX010000086">
    <property type="protein sequence ID" value="MFL0198741.1"/>
    <property type="molecule type" value="Genomic_DNA"/>
</dbReference>
<comment type="caution">
    <text evidence="3">The sequence shown here is derived from an EMBL/GenBank/DDBJ whole genome shotgun (WGS) entry which is preliminary data.</text>
</comment>